<sequence length="333" mass="35262">MSSSADRQDESVNSCLIKLEAEHLVDELFQQLEQDLQQSQALSAELVNPHPSTHPLPGTATARSVRNDDLLVSYAPISAPATHRHRFLNPAAAPSVPAEDPSTIQRGNDFLLYALAGTSVVISIALWASSQIYWQKMTAITAMTATVAPPVEATPSINPADAEFAQYIQRALEIIQQQPDPAQQPVVASATGLPTVKVPPGSPAGKRPGNVERIYIPVYQPSAAQPATAAPPSVQPLPQPPQLPVALKPAAGTPTAANIQPLAGKKPVDQILVGVLELGDRSVALVQVNGSTERVALGQPVGTSGWKLRQIVDQKAVVERGGEVRSIFVGQQF</sequence>
<evidence type="ECO:0000256" key="1">
    <source>
        <dbReference type="SAM" id="MobiDB-lite"/>
    </source>
</evidence>
<dbReference type="OrthoDB" id="428674at2"/>
<evidence type="ECO:0008006" key="4">
    <source>
        <dbReference type="Google" id="ProtNLM"/>
    </source>
</evidence>
<dbReference type="STRING" id="395961.Cyan7425_1247"/>
<protein>
    <recommendedName>
        <fullName evidence="4">Type II secretion system protein GspC N-terminal domain-containing protein</fullName>
    </recommendedName>
</protein>
<organism evidence="3">
    <name type="scientific">Cyanothece sp. (strain PCC 7425 / ATCC 29141)</name>
    <dbReference type="NCBI Taxonomy" id="395961"/>
    <lineage>
        <taxon>Bacteria</taxon>
        <taxon>Bacillati</taxon>
        <taxon>Cyanobacteriota</taxon>
        <taxon>Cyanophyceae</taxon>
        <taxon>Gomontiellales</taxon>
        <taxon>Cyanothecaceae</taxon>
        <taxon>Cyanothece</taxon>
    </lineage>
</organism>
<reference evidence="3" key="1">
    <citation type="submission" date="2009-01" db="EMBL/GenBank/DDBJ databases">
        <title>Complete sequence of chromosome Cyanothece sp. PCC 7425.</title>
        <authorList>
            <consortium name="US DOE Joint Genome Institute"/>
            <person name="Lucas S."/>
            <person name="Copeland A."/>
            <person name="Lapidus A."/>
            <person name="Glavina del Rio T."/>
            <person name="Dalin E."/>
            <person name="Tice H."/>
            <person name="Bruce D."/>
            <person name="Goodwin L."/>
            <person name="Pitluck S."/>
            <person name="Sims D."/>
            <person name="Meineke L."/>
            <person name="Brettin T."/>
            <person name="Detter J.C."/>
            <person name="Han C."/>
            <person name="Larimer F."/>
            <person name="Land M."/>
            <person name="Hauser L."/>
            <person name="Kyrpides N."/>
            <person name="Ovchinnikova G."/>
            <person name="Liberton M."/>
            <person name="Stoeckel J."/>
            <person name="Banerjee A."/>
            <person name="Singh A."/>
            <person name="Page L."/>
            <person name="Sato H."/>
            <person name="Zhao L."/>
            <person name="Sherman L."/>
            <person name="Pakrasi H."/>
            <person name="Richardson P."/>
        </authorList>
    </citation>
    <scope>NUCLEOTIDE SEQUENCE</scope>
    <source>
        <strain evidence="3">PCC 7425</strain>
    </source>
</reference>
<dbReference type="eggNOG" id="COG3168">
    <property type="taxonomic scope" value="Bacteria"/>
</dbReference>
<feature type="transmembrane region" description="Helical" evidence="2">
    <location>
        <begin position="110"/>
        <end position="128"/>
    </location>
</feature>
<name>B8HML1_CYAP4</name>
<dbReference type="HOGENOM" id="CLU_056357_0_0_3"/>
<dbReference type="AlphaFoldDB" id="B8HML1"/>
<keyword evidence="2" id="KW-0812">Transmembrane</keyword>
<dbReference type="KEGG" id="cyn:Cyan7425_1247"/>
<keyword evidence="2" id="KW-1133">Transmembrane helix</keyword>
<feature type="compositionally biased region" description="Pro residues" evidence="1">
    <location>
        <begin position="233"/>
        <end position="243"/>
    </location>
</feature>
<feature type="region of interest" description="Disordered" evidence="1">
    <location>
        <begin position="226"/>
        <end position="249"/>
    </location>
</feature>
<gene>
    <name evidence="3" type="ordered locus">Cyan7425_1247</name>
</gene>
<evidence type="ECO:0000313" key="3">
    <source>
        <dbReference type="EMBL" id="ACL43626.1"/>
    </source>
</evidence>
<keyword evidence="2" id="KW-0472">Membrane</keyword>
<proteinExistence type="predicted"/>
<accession>B8HML1</accession>
<dbReference type="EMBL" id="CP001344">
    <property type="protein sequence ID" value="ACL43626.1"/>
    <property type="molecule type" value="Genomic_DNA"/>
</dbReference>
<evidence type="ECO:0000256" key="2">
    <source>
        <dbReference type="SAM" id="Phobius"/>
    </source>
</evidence>